<dbReference type="PATRIC" id="fig|118110.3.peg.123"/>
<dbReference type="GO" id="GO:0008270">
    <property type="term" value="F:zinc ion binding"/>
    <property type="evidence" value="ECO:0007669"/>
    <property type="project" value="UniProtKB-UniRule"/>
</dbReference>
<keyword evidence="6 9" id="KW-0378">Hydrolase</keyword>
<evidence type="ECO:0000256" key="3">
    <source>
        <dbReference type="ARBA" id="ARBA00022723"/>
    </source>
</evidence>
<evidence type="ECO:0000256" key="9">
    <source>
        <dbReference type="HAMAP-Rule" id="MF_00152"/>
    </source>
</evidence>
<feature type="binding site" evidence="9">
    <location>
        <position position="231"/>
    </location>
    <ligand>
        <name>Zn(2+)</name>
        <dbReference type="ChEBI" id="CHEBI:29105"/>
        <label>3</label>
    </ligand>
</feature>
<feature type="binding site" evidence="9">
    <location>
        <position position="216"/>
    </location>
    <ligand>
        <name>Zn(2+)</name>
        <dbReference type="ChEBI" id="CHEBI:29105"/>
        <label>2</label>
    </ligand>
</feature>
<reference evidence="11 12" key="1">
    <citation type="submission" date="2015-04" db="EMBL/GenBank/DDBJ databases">
        <title>Buchnera aphidicola assembly.</title>
        <authorList>
            <person name="Zhang Y."/>
        </authorList>
    </citation>
    <scope>NUCLEOTIDE SEQUENCE [LARGE SCALE GENOMIC DNA]</scope>
    <source>
        <strain evidence="11 12">SC</strain>
    </source>
</reference>
<dbReference type="HAMAP" id="MF_00152">
    <property type="entry name" value="Nfo"/>
    <property type="match status" value="1"/>
</dbReference>
<sequence>MKYIGAHVSTSGGLDKAVIRAKDLNARAFAIFTNNPLRWTTSTLKYESIHNFKDACKKFNYSSSQILPHSGYLINLGNPYNDNLKKSRLAFIDEINRCQSLGLKLLNFHPGSHLNKISEKDCLEKISDSINLALEQTNQVKLIIENTAGQGTNVGYSFEQLIFVINKIQDKNRIGVCLDTCHLFSSGYDLRTKTLCEKTFKSFDNVIGLNYLCGMHFNDSKSKFKSRIDRHHNLGKGNIRRLAFKWIIKNVNCEGIPIILETTDKKLWKEEIAWLNSL</sequence>
<dbReference type="RefSeq" id="WP_075473943.1">
    <property type="nucleotide sequence ID" value="NZ_CP011299.1"/>
</dbReference>
<dbReference type="InterPro" id="IPR018246">
    <property type="entry name" value="AP_endonuc_F2_Zn_BS"/>
</dbReference>
<dbReference type="GO" id="GO:0003906">
    <property type="term" value="F:DNA-(apurinic or apyrimidinic site) endonuclease activity"/>
    <property type="evidence" value="ECO:0007669"/>
    <property type="project" value="TreeGrafter"/>
</dbReference>
<dbReference type="STRING" id="118110.XW81_00645"/>
<dbReference type="Pfam" id="PF01261">
    <property type="entry name" value="AP_endonuc_2"/>
    <property type="match status" value="1"/>
</dbReference>
<gene>
    <name evidence="9" type="primary">nfo</name>
    <name evidence="11" type="ORF">XW81_00645</name>
</gene>
<dbReference type="GO" id="GO:0008081">
    <property type="term" value="F:phosphoric diester hydrolase activity"/>
    <property type="evidence" value="ECO:0007669"/>
    <property type="project" value="TreeGrafter"/>
</dbReference>
<dbReference type="InterPro" id="IPR036237">
    <property type="entry name" value="Xyl_isomerase-like_sf"/>
</dbReference>
<evidence type="ECO:0000259" key="10">
    <source>
        <dbReference type="Pfam" id="PF01261"/>
    </source>
</evidence>
<dbReference type="GO" id="GO:0006284">
    <property type="term" value="P:base-excision repair"/>
    <property type="evidence" value="ECO:0007669"/>
    <property type="project" value="TreeGrafter"/>
</dbReference>
<comment type="catalytic activity">
    <reaction evidence="9">
        <text>Endonucleolytic cleavage to 5'-phosphooligonucleotide end-products.</text>
        <dbReference type="EC" id="3.1.21.2"/>
    </reaction>
</comment>
<dbReference type="InterPro" id="IPR001719">
    <property type="entry name" value="AP_endonuc_2"/>
</dbReference>
<dbReference type="Gene3D" id="3.20.20.150">
    <property type="entry name" value="Divalent-metal-dependent TIM barrel enzymes"/>
    <property type="match status" value="1"/>
</dbReference>
<proteinExistence type="inferred from homology"/>
<dbReference type="GO" id="GO:0008833">
    <property type="term" value="F:deoxyribonuclease IV (phage-T4-induced) activity"/>
    <property type="evidence" value="ECO:0007669"/>
    <property type="project" value="UniProtKB-UniRule"/>
</dbReference>
<evidence type="ECO:0000256" key="4">
    <source>
        <dbReference type="ARBA" id="ARBA00022759"/>
    </source>
</evidence>
<feature type="binding site" evidence="9">
    <location>
        <position position="145"/>
    </location>
    <ligand>
        <name>Zn(2+)</name>
        <dbReference type="ChEBI" id="CHEBI:29105"/>
        <label>2</label>
    </ligand>
</feature>
<evidence type="ECO:0000256" key="5">
    <source>
        <dbReference type="ARBA" id="ARBA00022763"/>
    </source>
</evidence>
<feature type="domain" description="Xylose isomerase-like TIM barrel" evidence="10">
    <location>
        <begin position="20"/>
        <end position="277"/>
    </location>
</feature>
<protein>
    <recommendedName>
        <fullName evidence="9">Probable endonuclease 4</fullName>
        <ecNumber evidence="9">3.1.21.2</ecNumber>
    </recommendedName>
    <alternativeName>
        <fullName evidence="9">Endodeoxyribonuclease IV</fullName>
    </alternativeName>
    <alternativeName>
        <fullName evidence="9">Endonuclease IV</fullName>
    </alternativeName>
</protein>
<dbReference type="EC" id="3.1.21.2" evidence="9"/>
<keyword evidence="2 9" id="KW-0540">Nuclease</keyword>
<evidence type="ECO:0000256" key="8">
    <source>
        <dbReference type="ARBA" id="ARBA00023204"/>
    </source>
</evidence>
<dbReference type="InterPro" id="IPR013022">
    <property type="entry name" value="Xyl_isomerase-like_TIM-brl"/>
</dbReference>
<accession>A0A172WD93</accession>
<comment type="similarity">
    <text evidence="1 9">Belongs to the AP endonuclease 2 family.</text>
</comment>
<dbReference type="PROSITE" id="PS00730">
    <property type="entry name" value="AP_NUCLEASE_F2_2"/>
    <property type="match status" value="1"/>
</dbReference>
<evidence type="ECO:0000256" key="2">
    <source>
        <dbReference type="ARBA" id="ARBA00022722"/>
    </source>
</evidence>
<keyword evidence="8 9" id="KW-0234">DNA repair</keyword>
<keyword evidence="3 9" id="KW-0479">Metal-binding</keyword>
<comment type="function">
    <text evidence="9">Endonuclease IV plays a role in DNA repair. It cleaves phosphodiester bonds at apurinic or apyrimidinic (AP) sites, generating a 3'-hydroxyl group and a 5'-terminal sugar phosphate.</text>
</comment>
<name>A0A172WD93_BUCSC</name>
<dbReference type="Proteomes" id="UP000077654">
    <property type="component" value="Chromosome"/>
</dbReference>
<feature type="binding site" evidence="9">
    <location>
        <position position="69"/>
    </location>
    <ligand>
        <name>Zn(2+)</name>
        <dbReference type="ChEBI" id="CHEBI:29105"/>
        <label>1</label>
    </ligand>
</feature>
<evidence type="ECO:0000313" key="11">
    <source>
        <dbReference type="EMBL" id="ANF16938.1"/>
    </source>
</evidence>
<evidence type="ECO:0000313" key="12">
    <source>
        <dbReference type="Proteomes" id="UP000077654"/>
    </source>
</evidence>
<dbReference type="NCBIfam" id="TIGR00587">
    <property type="entry name" value="nfo"/>
    <property type="match status" value="1"/>
</dbReference>
<feature type="binding site" evidence="9">
    <location>
        <position position="109"/>
    </location>
    <ligand>
        <name>Zn(2+)</name>
        <dbReference type="ChEBI" id="CHEBI:29105"/>
        <label>1</label>
    </ligand>
</feature>
<dbReference type="AlphaFoldDB" id="A0A172WD93"/>
<dbReference type="OrthoDB" id="9805666at2"/>
<evidence type="ECO:0000256" key="7">
    <source>
        <dbReference type="ARBA" id="ARBA00022833"/>
    </source>
</evidence>
<feature type="binding site" evidence="9">
    <location>
        <position position="179"/>
    </location>
    <ligand>
        <name>Zn(2+)</name>
        <dbReference type="ChEBI" id="CHEBI:29105"/>
        <label>2</label>
    </ligand>
</feature>
<dbReference type="SMART" id="SM00518">
    <property type="entry name" value="AP2Ec"/>
    <property type="match status" value="1"/>
</dbReference>
<dbReference type="PANTHER" id="PTHR21445:SF0">
    <property type="entry name" value="APURINIC-APYRIMIDINIC ENDONUCLEASE"/>
    <property type="match status" value="1"/>
</dbReference>
<dbReference type="PROSITE" id="PS51432">
    <property type="entry name" value="AP_NUCLEASE_F2_4"/>
    <property type="match status" value="1"/>
</dbReference>
<dbReference type="PANTHER" id="PTHR21445">
    <property type="entry name" value="ENDONUCLEASE IV ENDODEOXYRIBONUCLEASE IV"/>
    <property type="match status" value="1"/>
</dbReference>
<dbReference type="PROSITE" id="PS00729">
    <property type="entry name" value="AP_NUCLEASE_F2_1"/>
    <property type="match status" value="1"/>
</dbReference>
<dbReference type="SUPFAM" id="SSF51658">
    <property type="entry name" value="Xylose isomerase-like"/>
    <property type="match status" value="1"/>
</dbReference>
<keyword evidence="7 9" id="KW-0862">Zinc</keyword>
<organism evidence="11 12">
    <name type="scientific">Buchnera aphidicola subsp. Schlechtendalia chinensis</name>
    <dbReference type="NCBI Taxonomy" id="118110"/>
    <lineage>
        <taxon>Bacteria</taxon>
        <taxon>Pseudomonadati</taxon>
        <taxon>Pseudomonadota</taxon>
        <taxon>Gammaproteobacteria</taxon>
        <taxon>Enterobacterales</taxon>
        <taxon>Erwiniaceae</taxon>
        <taxon>Buchnera</taxon>
    </lineage>
</organism>
<feature type="binding site" evidence="9">
    <location>
        <position position="261"/>
    </location>
    <ligand>
        <name>Zn(2+)</name>
        <dbReference type="ChEBI" id="CHEBI:29105"/>
        <label>2</label>
    </ligand>
</feature>
<feature type="binding site" evidence="9">
    <location>
        <position position="182"/>
    </location>
    <ligand>
        <name>Zn(2+)</name>
        <dbReference type="ChEBI" id="CHEBI:29105"/>
        <label>3</label>
    </ligand>
</feature>
<feature type="binding site" evidence="9">
    <location>
        <position position="229"/>
    </location>
    <ligand>
        <name>Zn(2+)</name>
        <dbReference type="ChEBI" id="CHEBI:29105"/>
        <label>3</label>
    </ligand>
</feature>
<keyword evidence="5 9" id="KW-0227">DNA damage</keyword>
<keyword evidence="12" id="KW-1185">Reference proteome</keyword>
<comment type="cofactor">
    <cofactor evidence="9">
        <name>Zn(2+)</name>
        <dbReference type="ChEBI" id="CHEBI:29105"/>
    </cofactor>
    <text evidence="9">Binds 3 Zn(2+) ions.</text>
</comment>
<dbReference type="NCBIfam" id="NF002199">
    <property type="entry name" value="PRK01060.1-4"/>
    <property type="match status" value="1"/>
</dbReference>
<feature type="binding site" evidence="9">
    <location>
        <position position="145"/>
    </location>
    <ligand>
        <name>Zn(2+)</name>
        <dbReference type="ChEBI" id="CHEBI:29105"/>
        <label>1</label>
    </ligand>
</feature>
<dbReference type="CDD" id="cd00019">
    <property type="entry name" value="AP2Ec"/>
    <property type="match status" value="1"/>
</dbReference>
<evidence type="ECO:0000256" key="1">
    <source>
        <dbReference type="ARBA" id="ARBA00005340"/>
    </source>
</evidence>
<evidence type="ECO:0000256" key="6">
    <source>
        <dbReference type="ARBA" id="ARBA00022801"/>
    </source>
</evidence>
<keyword evidence="4 9" id="KW-0255">Endonuclease</keyword>
<dbReference type="EMBL" id="CP011299">
    <property type="protein sequence ID" value="ANF16938.1"/>
    <property type="molecule type" value="Genomic_DNA"/>
</dbReference>
<dbReference type="FunFam" id="3.20.20.150:FF:000001">
    <property type="entry name" value="Probable endonuclease 4"/>
    <property type="match status" value="1"/>
</dbReference>
<dbReference type="GO" id="GO:0003677">
    <property type="term" value="F:DNA binding"/>
    <property type="evidence" value="ECO:0007669"/>
    <property type="project" value="InterPro"/>
</dbReference>